<evidence type="ECO:0000256" key="1">
    <source>
        <dbReference type="SAM" id="Phobius"/>
    </source>
</evidence>
<dbReference type="AlphaFoldDB" id="A0A3P3VXG8"/>
<feature type="transmembrane region" description="Helical" evidence="1">
    <location>
        <begin position="12"/>
        <end position="36"/>
    </location>
</feature>
<name>A0A3P3VXG8_9MICO</name>
<dbReference type="RefSeq" id="WP_124972902.1">
    <property type="nucleotide sequence ID" value="NZ_RQVS01000011.1"/>
</dbReference>
<reference evidence="3 4" key="1">
    <citation type="submission" date="2018-11" db="EMBL/GenBank/DDBJ databases">
        <title>YIM 102482-1 draft genome.</title>
        <authorList>
            <person name="Li G."/>
            <person name="Jiang Y."/>
        </authorList>
    </citation>
    <scope>NUCLEOTIDE SEQUENCE [LARGE SCALE GENOMIC DNA]</scope>
    <source>
        <strain evidence="3 4">YIM 102482-1</strain>
    </source>
</reference>
<keyword evidence="1" id="KW-0812">Transmembrane</keyword>
<proteinExistence type="predicted"/>
<dbReference type="Pfam" id="PF01882">
    <property type="entry name" value="DUF58"/>
    <property type="match status" value="1"/>
</dbReference>
<comment type="caution">
    <text evidence="3">The sequence shown here is derived from an EMBL/GenBank/DDBJ whole genome shotgun (WGS) entry which is preliminary data.</text>
</comment>
<dbReference type="Proteomes" id="UP000274391">
    <property type="component" value="Unassembled WGS sequence"/>
</dbReference>
<evidence type="ECO:0000259" key="2">
    <source>
        <dbReference type="Pfam" id="PF01882"/>
    </source>
</evidence>
<keyword evidence="4" id="KW-1185">Reference proteome</keyword>
<keyword evidence="1" id="KW-1133">Transmembrane helix</keyword>
<dbReference type="PANTHER" id="PTHR34351:SF1">
    <property type="entry name" value="SLR1927 PROTEIN"/>
    <property type="match status" value="1"/>
</dbReference>
<feature type="transmembrane region" description="Helical" evidence="1">
    <location>
        <begin position="42"/>
        <end position="60"/>
    </location>
</feature>
<evidence type="ECO:0000313" key="4">
    <source>
        <dbReference type="Proteomes" id="UP000274391"/>
    </source>
</evidence>
<dbReference type="InterPro" id="IPR002881">
    <property type="entry name" value="DUF58"/>
</dbReference>
<evidence type="ECO:0000313" key="3">
    <source>
        <dbReference type="EMBL" id="RRJ86149.1"/>
    </source>
</evidence>
<protein>
    <submittedName>
        <fullName evidence="3">DUF58 domain-containing protein</fullName>
    </submittedName>
</protein>
<accession>A0A3P3VXG8</accession>
<organism evidence="3 4">
    <name type="scientific">Gulosibacter macacae</name>
    <dbReference type="NCBI Taxonomy" id="2488791"/>
    <lineage>
        <taxon>Bacteria</taxon>
        <taxon>Bacillati</taxon>
        <taxon>Actinomycetota</taxon>
        <taxon>Actinomycetes</taxon>
        <taxon>Micrococcales</taxon>
        <taxon>Microbacteriaceae</taxon>
        <taxon>Gulosibacter</taxon>
    </lineage>
</organism>
<gene>
    <name evidence="3" type="ORF">EG850_09570</name>
</gene>
<keyword evidence="1" id="KW-0472">Membrane</keyword>
<dbReference type="EMBL" id="RQVS01000011">
    <property type="protein sequence ID" value="RRJ86149.1"/>
    <property type="molecule type" value="Genomic_DNA"/>
</dbReference>
<sequence>MSRSLPGVLDTRIVVHPAGVIAILAVLAAGALALAWGWPGALVFAIVIGVALLVAVATILRPVHFEVEVTTDQPRVVVGTVSVARVEVTAGTRGSPPAVIDVPVGSATASFLVPRLGPREQFSEPFLIPTTRRQVLELGPATAVRSDALGLLSRDTVLSGSERIYVHPRTVLPAYDATGLLHDVEGVRSSALSPADISFHALRDYAPGDDRRHVHWPSSAKAGKLVVRQFEQTRRSAHLVVIDLRRDAYEDEAAAELALGMGASYGVEAVLNDRDIMLRCGDEVMPSATPMRLLDAVTTREFVDAGESLPELVHAAVQAMPHASACTIITGTRLDDEEVLRATRALPLSATGLVLRATTDGRIVRKRLGGAVQFTCSSLEQLRRVSAAVLA</sequence>
<feature type="domain" description="DUF58" evidence="2">
    <location>
        <begin position="202"/>
        <end position="245"/>
    </location>
</feature>
<dbReference type="PANTHER" id="PTHR34351">
    <property type="entry name" value="SLR1927 PROTEIN-RELATED"/>
    <property type="match status" value="1"/>
</dbReference>
<dbReference type="OrthoDB" id="9812729at2"/>